<sequence>MSIRNQQSELLDLISSINFALFDTVLFLDTHPTDQNALAFYNQYLKLSKQAVNEYVRYFGPLTSDDVQESNEWTWVNSPWPWEMED</sequence>
<accession>A0AC61DAR7</accession>
<evidence type="ECO:0000313" key="2">
    <source>
        <dbReference type="Proteomes" id="UP000224460"/>
    </source>
</evidence>
<reference evidence="1" key="1">
    <citation type="submission" date="2017-10" db="EMBL/GenBank/DDBJ databases">
        <title>Genome sequence of cellulolytic Lachnospiraceae bacterium XHS1971 isolated from hotspring sediment.</title>
        <authorList>
            <person name="Vasudevan G."/>
            <person name="Joshi A.J."/>
            <person name="Hivarkar S."/>
            <person name="Lanjekar V.B."/>
            <person name="Dhakephalkar P.K."/>
            <person name="Dagar S."/>
        </authorList>
    </citation>
    <scope>NUCLEOTIDE SEQUENCE</scope>
    <source>
        <strain evidence="1">XHS1971</strain>
    </source>
</reference>
<gene>
    <name evidence="1" type="ORF">CS063_14825</name>
</gene>
<name>A0AC61DAR7_9FIRM</name>
<protein>
    <submittedName>
        <fullName evidence="1">Spore coat protein CotJB</fullName>
    </submittedName>
</protein>
<dbReference type="EMBL" id="PEDL01000022">
    <property type="protein sequence ID" value="PHV69632.1"/>
    <property type="molecule type" value="Genomic_DNA"/>
</dbReference>
<evidence type="ECO:0000313" key="1">
    <source>
        <dbReference type="EMBL" id="PHV69632.1"/>
    </source>
</evidence>
<keyword evidence="2" id="KW-1185">Reference proteome</keyword>
<dbReference type="Proteomes" id="UP000224460">
    <property type="component" value="Unassembled WGS sequence"/>
</dbReference>
<comment type="caution">
    <text evidence="1">The sequence shown here is derived from an EMBL/GenBank/DDBJ whole genome shotgun (WGS) entry which is preliminary data.</text>
</comment>
<organism evidence="1 2">
    <name type="scientific">Sporanaerobium hydrogeniformans</name>
    <dbReference type="NCBI Taxonomy" id="3072179"/>
    <lineage>
        <taxon>Bacteria</taxon>
        <taxon>Bacillati</taxon>
        <taxon>Bacillota</taxon>
        <taxon>Clostridia</taxon>
        <taxon>Lachnospirales</taxon>
        <taxon>Lachnospiraceae</taxon>
        <taxon>Sporanaerobium</taxon>
    </lineage>
</organism>
<proteinExistence type="predicted"/>